<feature type="domain" description="HTH cro/C1-type" evidence="2">
    <location>
        <begin position="8"/>
        <end position="63"/>
    </location>
</feature>
<dbReference type="EMBL" id="FXAM01000001">
    <property type="protein sequence ID" value="SMF96823.1"/>
    <property type="molecule type" value="Genomic_DNA"/>
</dbReference>
<dbReference type="PANTHER" id="PTHR46558:SF11">
    <property type="entry name" value="HTH-TYPE TRANSCRIPTIONAL REGULATOR XRE"/>
    <property type="match status" value="1"/>
</dbReference>
<organism evidence="3 4">
    <name type="scientific">Methylomagnum ishizawai</name>
    <dbReference type="NCBI Taxonomy" id="1760988"/>
    <lineage>
        <taxon>Bacteria</taxon>
        <taxon>Pseudomonadati</taxon>
        <taxon>Pseudomonadota</taxon>
        <taxon>Gammaproteobacteria</taxon>
        <taxon>Methylococcales</taxon>
        <taxon>Methylococcaceae</taxon>
        <taxon>Methylomagnum</taxon>
    </lineage>
</organism>
<dbReference type="GO" id="GO:0003677">
    <property type="term" value="F:DNA binding"/>
    <property type="evidence" value="ECO:0007669"/>
    <property type="project" value="UniProtKB-KW"/>
</dbReference>
<evidence type="ECO:0000259" key="2">
    <source>
        <dbReference type="PROSITE" id="PS50943"/>
    </source>
</evidence>
<dbReference type="SMART" id="SM00530">
    <property type="entry name" value="HTH_XRE"/>
    <property type="match status" value="1"/>
</dbReference>
<dbReference type="STRING" id="1760988.SAMN02949497_4234"/>
<evidence type="ECO:0000256" key="1">
    <source>
        <dbReference type="ARBA" id="ARBA00023125"/>
    </source>
</evidence>
<name>A0A1Y6D7R7_9GAMM</name>
<dbReference type="AlphaFoldDB" id="A0A1Y6D7R7"/>
<dbReference type="PROSITE" id="PS50943">
    <property type="entry name" value="HTH_CROC1"/>
    <property type="match status" value="1"/>
</dbReference>
<keyword evidence="1" id="KW-0238">DNA-binding</keyword>
<accession>A0A1Y6D7R7</accession>
<dbReference type="OrthoDB" id="9799384at2"/>
<dbReference type="Proteomes" id="UP000192923">
    <property type="component" value="Unassembled WGS sequence"/>
</dbReference>
<dbReference type="Gene3D" id="1.10.260.40">
    <property type="entry name" value="lambda repressor-like DNA-binding domains"/>
    <property type="match status" value="1"/>
</dbReference>
<dbReference type="Pfam" id="PF01381">
    <property type="entry name" value="HTH_3"/>
    <property type="match status" value="1"/>
</dbReference>
<evidence type="ECO:0000313" key="4">
    <source>
        <dbReference type="Proteomes" id="UP000192923"/>
    </source>
</evidence>
<sequence length="146" mass="16671">MTTFGDRIAAVREYKTLNQKQFSDAIGVSRSFLSEVENGKSKPSIEMLSGIAGRYGDINTDWLLTGNGSMLRDDGKNTHEPTPEDPLARRKALVMTMVEQIVERIDDDRGLDEIQVDLQKIKRAQEMEREIAELRRKTGDDKMRQR</sequence>
<dbReference type="InterPro" id="IPR001387">
    <property type="entry name" value="Cro/C1-type_HTH"/>
</dbReference>
<proteinExistence type="predicted"/>
<dbReference type="InterPro" id="IPR010982">
    <property type="entry name" value="Lambda_DNA-bd_dom_sf"/>
</dbReference>
<protein>
    <submittedName>
        <fullName evidence="3">Helix-turn-helix</fullName>
    </submittedName>
</protein>
<dbReference type="PANTHER" id="PTHR46558">
    <property type="entry name" value="TRACRIPTIONAL REGULATORY PROTEIN-RELATED-RELATED"/>
    <property type="match status" value="1"/>
</dbReference>
<gene>
    <name evidence="3" type="ORF">SAMN02949497_4234</name>
</gene>
<dbReference type="SUPFAM" id="SSF47413">
    <property type="entry name" value="lambda repressor-like DNA-binding domains"/>
    <property type="match status" value="1"/>
</dbReference>
<dbReference type="CDD" id="cd00093">
    <property type="entry name" value="HTH_XRE"/>
    <property type="match status" value="1"/>
</dbReference>
<keyword evidence="4" id="KW-1185">Reference proteome</keyword>
<dbReference type="RefSeq" id="WP_085215677.1">
    <property type="nucleotide sequence ID" value="NZ_FXAM01000001.1"/>
</dbReference>
<evidence type="ECO:0000313" key="3">
    <source>
        <dbReference type="EMBL" id="SMF96823.1"/>
    </source>
</evidence>
<reference evidence="3 4" key="1">
    <citation type="submission" date="2016-12" db="EMBL/GenBank/DDBJ databases">
        <authorList>
            <person name="Song W.-J."/>
            <person name="Kurnit D.M."/>
        </authorList>
    </citation>
    <scope>NUCLEOTIDE SEQUENCE [LARGE SCALE GENOMIC DNA]</scope>
    <source>
        <strain evidence="3 4">175</strain>
    </source>
</reference>